<accession>A0A1I2N2J9</accession>
<feature type="transmembrane region" description="Helical" evidence="6">
    <location>
        <begin position="7"/>
        <end position="23"/>
    </location>
</feature>
<keyword evidence="3 6" id="KW-0812">Transmembrane</keyword>
<dbReference type="AlphaFoldDB" id="A0A1I2N2J9"/>
<dbReference type="eggNOG" id="COG1301">
    <property type="taxonomic scope" value="Bacteria"/>
</dbReference>
<dbReference type="EMBL" id="QAMZ01000005">
    <property type="protein sequence ID" value="PWL55578.1"/>
    <property type="molecule type" value="Genomic_DNA"/>
</dbReference>
<organism evidence="8 9">
    <name type="scientific">Clostridium cadaveris</name>
    <dbReference type="NCBI Taxonomy" id="1529"/>
    <lineage>
        <taxon>Bacteria</taxon>
        <taxon>Bacillati</taxon>
        <taxon>Bacillota</taxon>
        <taxon>Clostridia</taxon>
        <taxon>Eubacteriales</taxon>
        <taxon>Clostridiaceae</taxon>
        <taxon>Clostridium</taxon>
    </lineage>
</organism>
<dbReference type="Proteomes" id="UP000246114">
    <property type="component" value="Unassembled WGS sequence"/>
</dbReference>
<feature type="transmembrane region" description="Helical" evidence="6">
    <location>
        <begin position="200"/>
        <end position="217"/>
    </location>
</feature>
<keyword evidence="2" id="KW-0813">Transport</keyword>
<dbReference type="GO" id="GO:0005886">
    <property type="term" value="C:plasma membrane"/>
    <property type="evidence" value="ECO:0007669"/>
    <property type="project" value="TreeGrafter"/>
</dbReference>
<evidence type="ECO:0000256" key="3">
    <source>
        <dbReference type="ARBA" id="ARBA00022692"/>
    </source>
</evidence>
<dbReference type="PANTHER" id="PTHR42865">
    <property type="entry name" value="PROTON/GLUTAMATE-ASPARTATE SYMPORTER"/>
    <property type="match status" value="1"/>
</dbReference>
<evidence type="ECO:0000256" key="6">
    <source>
        <dbReference type="SAM" id="Phobius"/>
    </source>
</evidence>
<comment type="subcellular location">
    <subcellularLocation>
        <location evidence="1">Membrane</location>
        <topology evidence="1">Multi-pass membrane protein</topology>
    </subcellularLocation>
</comment>
<feature type="transmembrane region" description="Helical" evidence="6">
    <location>
        <begin position="73"/>
        <end position="94"/>
    </location>
</feature>
<dbReference type="RefSeq" id="WP_027639177.1">
    <property type="nucleotide sequence ID" value="NZ_FOOE01000018.1"/>
</dbReference>
<feature type="transmembrane region" description="Helical" evidence="6">
    <location>
        <begin position="35"/>
        <end position="61"/>
    </location>
</feature>
<dbReference type="Proteomes" id="UP000182135">
    <property type="component" value="Unassembled WGS sequence"/>
</dbReference>
<feature type="transmembrane region" description="Helical" evidence="6">
    <location>
        <begin position="304"/>
        <end position="324"/>
    </location>
</feature>
<dbReference type="SUPFAM" id="SSF118215">
    <property type="entry name" value="Proton glutamate symport protein"/>
    <property type="match status" value="1"/>
</dbReference>
<evidence type="ECO:0000256" key="4">
    <source>
        <dbReference type="ARBA" id="ARBA00022989"/>
    </source>
</evidence>
<feature type="transmembrane region" description="Helical" evidence="6">
    <location>
        <begin position="270"/>
        <end position="292"/>
    </location>
</feature>
<dbReference type="OrthoDB" id="9768885at2"/>
<evidence type="ECO:0000313" key="8">
    <source>
        <dbReference type="EMBL" id="SFF97873.1"/>
    </source>
</evidence>
<dbReference type="EMBL" id="FOOE01000018">
    <property type="protein sequence ID" value="SFF97873.1"/>
    <property type="molecule type" value="Genomic_DNA"/>
</dbReference>
<proteinExistence type="predicted"/>
<feature type="transmembrane region" description="Helical" evidence="6">
    <location>
        <begin position="160"/>
        <end position="180"/>
    </location>
</feature>
<dbReference type="Gene3D" id="1.10.3860.10">
    <property type="entry name" value="Sodium:dicarboxylate symporter"/>
    <property type="match status" value="1"/>
</dbReference>
<dbReference type="GO" id="GO:0032329">
    <property type="term" value="P:serine transport"/>
    <property type="evidence" value="ECO:0007669"/>
    <property type="project" value="TreeGrafter"/>
</dbReference>
<evidence type="ECO:0000313" key="9">
    <source>
        <dbReference type="Proteomes" id="UP000182135"/>
    </source>
</evidence>
<feature type="transmembrane region" description="Helical" evidence="6">
    <location>
        <begin position="128"/>
        <end position="148"/>
    </location>
</feature>
<evidence type="ECO:0000256" key="2">
    <source>
        <dbReference type="ARBA" id="ARBA00022448"/>
    </source>
</evidence>
<sequence length="403" mass="43080">MKKVSLIARIFICLIIGVFLGIICKNLDIVFPIRILATLSGLFGNFLSFIIPLIIIGFIVPGIASLGGKSGKGLLITTIIAYISTIIAGFLAWASGQTLLPKFIKENILLSNGGQAIEPYFSVDMPPIMGVMSALVLAFLLGIGLSKIKNSTLLKSMEDFSSVVLMVVTKVLIPLVPIYIGCVFAKLSFSGEIFNTLKSFGIVYLILFSLQIIYLLIQYSIAGIIKKKNPIALIKNMMPAYLTAVGTQSSAATIPVTLACTKDNDVQDKVADFVIPLCATIHLSGDTITLVLTSMAVMYMNGNIPTFSMMMPFIFMLGITMIAAPGVPGGGVMSALGLLESMFGFGGIEKPIMIALHAAQDSFGTATNITGDGAIAIIIEYIINRKSNSKTEETEYDDITEAV</sequence>
<dbReference type="InterPro" id="IPR001991">
    <property type="entry name" value="Na-dicarboxylate_symporter"/>
</dbReference>
<reference evidence="8 9" key="1">
    <citation type="submission" date="2016-10" db="EMBL/GenBank/DDBJ databases">
        <authorList>
            <person name="de Groot N.N."/>
        </authorList>
    </citation>
    <scope>NUCLEOTIDE SEQUENCE [LARGE SCALE GENOMIC DNA]</scope>
    <source>
        <strain evidence="8 9">NLAE-zl-G419</strain>
    </source>
</reference>
<evidence type="ECO:0000313" key="10">
    <source>
        <dbReference type="Proteomes" id="UP000246114"/>
    </source>
</evidence>
<dbReference type="GO" id="GO:0005295">
    <property type="term" value="F:neutral L-amino acid:sodium symporter activity"/>
    <property type="evidence" value="ECO:0007669"/>
    <property type="project" value="TreeGrafter"/>
</dbReference>
<reference evidence="7 10" key="2">
    <citation type="submission" date="2018-03" db="EMBL/GenBank/DDBJ databases">
        <title>The uncultured portion of the human microbiome is neutrally assembled.</title>
        <authorList>
            <person name="Jeraldo P."/>
            <person name="Boardman L."/>
            <person name="White B.A."/>
            <person name="Nelson H."/>
            <person name="Goldenfeld N."/>
            <person name="Chia N."/>
        </authorList>
    </citation>
    <scope>NUCLEOTIDE SEQUENCE [LARGE SCALE GENOMIC DNA]</scope>
    <source>
        <strain evidence="7">CIM:MAG 903</strain>
    </source>
</reference>
<evidence type="ECO:0000256" key="1">
    <source>
        <dbReference type="ARBA" id="ARBA00004141"/>
    </source>
</evidence>
<dbReference type="STRING" id="1529.SAMN04487885_11859"/>
<protein>
    <submittedName>
        <fullName evidence="7">Dicarboxylate/amino acid:cation symporter</fullName>
    </submittedName>
    <submittedName>
        <fullName evidence="8">Na+/H+-dicarboxylate symporter</fullName>
    </submittedName>
</protein>
<name>A0A1I2N2J9_9CLOT</name>
<gene>
    <name evidence="7" type="ORF">DBY38_01225</name>
    <name evidence="8" type="ORF">SAMN04487885_11859</name>
</gene>
<dbReference type="PRINTS" id="PR00173">
    <property type="entry name" value="EDTRNSPORT"/>
</dbReference>
<feature type="transmembrane region" description="Helical" evidence="6">
    <location>
        <begin position="238"/>
        <end position="258"/>
    </location>
</feature>
<evidence type="ECO:0000256" key="5">
    <source>
        <dbReference type="ARBA" id="ARBA00023136"/>
    </source>
</evidence>
<keyword evidence="9" id="KW-1185">Reference proteome</keyword>
<evidence type="ECO:0000313" key="7">
    <source>
        <dbReference type="EMBL" id="PWL55578.1"/>
    </source>
</evidence>
<dbReference type="PANTHER" id="PTHR42865:SF8">
    <property type="entry name" value="SERINE_THREONINE TRANSPORTER SSTT"/>
    <property type="match status" value="1"/>
</dbReference>
<dbReference type="Pfam" id="PF00375">
    <property type="entry name" value="SDF"/>
    <property type="match status" value="1"/>
</dbReference>
<keyword evidence="5 6" id="KW-0472">Membrane</keyword>
<keyword evidence="4 6" id="KW-1133">Transmembrane helix</keyword>
<dbReference type="InterPro" id="IPR036458">
    <property type="entry name" value="Na:dicarbo_symporter_sf"/>
</dbReference>